<dbReference type="EMBL" id="CANHGI010000001">
    <property type="protein sequence ID" value="CAI5439693.1"/>
    <property type="molecule type" value="Genomic_DNA"/>
</dbReference>
<dbReference type="AlphaFoldDB" id="A0A9P1I7M9"/>
<evidence type="ECO:0000256" key="1">
    <source>
        <dbReference type="SAM" id="MobiDB-lite"/>
    </source>
</evidence>
<feature type="region of interest" description="Disordered" evidence="1">
    <location>
        <begin position="361"/>
        <end position="396"/>
    </location>
</feature>
<reference evidence="2" key="1">
    <citation type="submission" date="2022-11" db="EMBL/GenBank/DDBJ databases">
        <authorList>
            <person name="Kikuchi T."/>
        </authorList>
    </citation>
    <scope>NUCLEOTIDE SEQUENCE</scope>
    <source>
        <strain evidence="2">PS1010</strain>
    </source>
</reference>
<sequence length="555" mass="65934">MTEYFCAYCWQLRPRNAVIYVPHAKKEKLEKWSRIFGPKFAAKVNFTNGISYICLQHVGMLPDDEFYVTKCCQLKEDVDGGLRVKIPNEPPSQLISPHDFCCICGKLPKKIAMRKVPNEETERYLWAEILGVDFYLNCQKFRNPQICFSHFEDADDPQALPFVLNTPEFETTQSLQYTLPKTHRCIFCKTLRNAQLMLQIPKNQDIVQLLSPKFGENLIIRAQKMHDPRICLLHIRQLLPEQKLPEISIEEFPLKCSNSVGYCCYCGERRLCCTMLNIPRIQSIRQSWYQVLGEVFRKNCEFFDEPFICLDRHFEEFPRDFRNLRPVPYDIGATFDVCRIVANFRAGIIEKEEDLRRELEERERKMKEEEEEREKRDRENQEKEEDQGIEPGPSKSTTFKLYWHKKAQEDQKGLNATCCYCGIRKLKTQMKNVPKIPKIFEMWIEVLGEDFRKQSKLFENPRICEKHFGSHWTSKWRENRIPAPQKNADIPKHLCCFCKEQIPRHLLRIYPENDKFEEWNRILQFKPEKPEKDGEKPLICIQHLENAGIDYKIRR</sequence>
<accession>A0A9P1I7M9</accession>
<keyword evidence="3" id="KW-1185">Reference proteome</keyword>
<dbReference type="InterPro" id="IPR038441">
    <property type="entry name" value="THAP_Znf_sf"/>
</dbReference>
<dbReference type="Proteomes" id="UP001152747">
    <property type="component" value="Unassembled WGS sequence"/>
</dbReference>
<organism evidence="2 3">
    <name type="scientific">Caenorhabditis angaria</name>
    <dbReference type="NCBI Taxonomy" id="860376"/>
    <lineage>
        <taxon>Eukaryota</taxon>
        <taxon>Metazoa</taxon>
        <taxon>Ecdysozoa</taxon>
        <taxon>Nematoda</taxon>
        <taxon>Chromadorea</taxon>
        <taxon>Rhabditida</taxon>
        <taxon>Rhabditina</taxon>
        <taxon>Rhabditomorpha</taxon>
        <taxon>Rhabditoidea</taxon>
        <taxon>Rhabditidae</taxon>
        <taxon>Peloderinae</taxon>
        <taxon>Caenorhabditis</taxon>
    </lineage>
</organism>
<proteinExistence type="predicted"/>
<comment type="caution">
    <text evidence="2">The sequence shown here is derived from an EMBL/GenBank/DDBJ whole genome shotgun (WGS) entry which is preliminary data.</text>
</comment>
<gene>
    <name evidence="2" type="ORF">CAMP_LOCUS2330</name>
</gene>
<name>A0A9P1I7M9_9PELO</name>
<evidence type="ECO:0000313" key="2">
    <source>
        <dbReference type="EMBL" id="CAI5439693.1"/>
    </source>
</evidence>
<protein>
    <recommendedName>
        <fullName evidence="4">THAP-type domain-containing protein</fullName>
    </recommendedName>
</protein>
<evidence type="ECO:0000313" key="3">
    <source>
        <dbReference type="Proteomes" id="UP001152747"/>
    </source>
</evidence>
<feature type="compositionally biased region" description="Basic and acidic residues" evidence="1">
    <location>
        <begin position="361"/>
        <end position="381"/>
    </location>
</feature>
<evidence type="ECO:0008006" key="4">
    <source>
        <dbReference type="Google" id="ProtNLM"/>
    </source>
</evidence>
<dbReference type="Gene3D" id="6.20.210.20">
    <property type="entry name" value="THAP domain"/>
    <property type="match status" value="1"/>
</dbReference>